<gene>
    <name evidence="1" type="ORF">S03H2_42734</name>
</gene>
<proteinExistence type="predicted"/>
<dbReference type="EMBL" id="BARU01026617">
    <property type="protein sequence ID" value="GAH64811.1"/>
    <property type="molecule type" value="Genomic_DNA"/>
</dbReference>
<feature type="non-terminal residue" evidence="1">
    <location>
        <position position="1"/>
    </location>
</feature>
<dbReference type="AlphaFoldDB" id="X1H3Q1"/>
<protein>
    <submittedName>
        <fullName evidence="1">Uncharacterized protein</fullName>
    </submittedName>
</protein>
<organism evidence="1">
    <name type="scientific">marine sediment metagenome</name>
    <dbReference type="NCBI Taxonomy" id="412755"/>
    <lineage>
        <taxon>unclassified sequences</taxon>
        <taxon>metagenomes</taxon>
        <taxon>ecological metagenomes</taxon>
    </lineage>
</organism>
<evidence type="ECO:0000313" key="1">
    <source>
        <dbReference type="EMBL" id="GAH64811.1"/>
    </source>
</evidence>
<accession>X1H3Q1</accession>
<sequence length="144" mass="16070">TENIEGVFFTVDFDSSADDEIWYTLIIPSRWDTSTDIVFAIDWFYDGVQDNGTVCWTLEYKGVKAGEAVVGAGTTIIQTSAGNHTTGQMVRTLFITKILATNLEEHDTLGLRLYRDVSEDTLGTDARVLNTHFHFTKNKLGQAI</sequence>
<reference evidence="1" key="1">
    <citation type="journal article" date="2014" name="Front. Microbiol.">
        <title>High frequency of phylogenetically diverse reductive dehalogenase-homologous genes in deep subseafloor sedimentary metagenomes.</title>
        <authorList>
            <person name="Kawai M."/>
            <person name="Futagami T."/>
            <person name="Toyoda A."/>
            <person name="Takaki Y."/>
            <person name="Nishi S."/>
            <person name="Hori S."/>
            <person name="Arai W."/>
            <person name="Tsubouchi T."/>
            <person name="Morono Y."/>
            <person name="Uchiyama I."/>
            <person name="Ito T."/>
            <person name="Fujiyama A."/>
            <person name="Inagaki F."/>
            <person name="Takami H."/>
        </authorList>
    </citation>
    <scope>NUCLEOTIDE SEQUENCE</scope>
    <source>
        <strain evidence="1">Expedition CK06-06</strain>
    </source>
</reference>
<comment type="caution">
    <text evidence="1">The sequence shown here is derived from an EMBL/GenBank/DDBJ whole genome shotgun (WGS) entry which is preliminary data.</text>
</comment>
<name>X1H3Q1_9ZZZZ</name>